<evidence type="ECO:0000259" key="1">
    <source>
        <dbReference type="Pfam" id="PF03639"/>
    </source>
</evidence>
<dbReference type="Gene3D" id="2.70.98.30">
    <property type="entry name" value="Golgi alpha-mannosidase II, domain 4"/>
    <property type="match status" value="1"/>
</dbReference>
<comment type="caution">
    <text evidence="2">The sequence shown here is derived from an EMBL/GenBank/DDBJ whole genome shotgun (WGS) entry which is preliminary data.</text>
</comment>
<evidence type="ECO:0000313" key="2">
    <source>
        <dbReference type="EMBL" id="KAL1204188.1"/>
    </source>
</evidence>
<dbReference type="PANTHER" id="PTHR31983:SF0">
    <property type="entry name" value="GLUCAN ENDO-1,3-BETA-D-GLUCOSIDASE 2"/>
    <property type="match status" value="1"/>
</dbReference>
<dbReference type="EMBL" id="JBANAX010000545">
    <property type="protein sequence ID" value="KAL1204188.1"/>
    <property type="molecule type" value="Genomic_DNA"/>
</dbReference>
<evidence type="ECO:0000313" key="3">
    <source>
        <dbReference type="Proteomes" id="UP001558713"/>
    </source>
</evidence>
<proteinExistence type="predicted"/>
<feature type="domain" description="Glycosyl hydrolase family 81 N-terminal" evidence="1">
    <location>
        <begin position="34"/>
        <end position="272"/>
    </location>
</feature>
<name>A0ABD1ACH4_CARAN</name>
<dbReference type="Pfam" id="PF03639">
    <property type="entry name" value="Glyco_hydro_81"/>
    <property type="match status" value="1"/>
</dbReference>
<dbReference type="InterPro" id="IPR040451">
    <property type="entry name" value="GH81_N"/>
</dbReference>
<dbReference type="Proteomes" id="UP001558713">
    <property type="component" value="Unassembled WGS sequence"/>
</dbReference>
<dbReference type="InterPro" id="IPR005200">
    <property type="entry name" value="Endo-beta-glucanase"/>
</dbReference>
<organism evidence="2 3">
    <name type="scientific">Cardamine amara subsp. amara</name>
    <dbReference type="NCBI Taxonomy" id="228776"/>
    <lineage>
        <taxon>Eukaryota</taxon>
        <taxon>Viridiplantae</taxon>
        <taxon>Streptophyta</taxon>
        <taxon>Embryophyta</taxon>
        <taxon>Tracheophyta</taxon>
        <taxon>Spermatophyta</taxon>
        <taxon>Magnoliopsida</taxon>
        <taxon>eudicotyledons</taxon>
        <taxon>Gunneridae</taxon>
        <taxon>Pentapetalae</taxon>
        <taxon>rosids</taxon>
        <taxon>malvids</taxon>
        <taxon>Brassicales</taxon>
        <taxon>Brassicaceae</taxon>
        <taxon>Cardamineae</taxon>
        <taxon>Cardamine</taxon>
    </lineage>
</organism>
<gene>
    <name evidence="2" type="ORF">V5N11_032090</name>
</gene>
<reference evidence="2 3" key="1">
    <citation type="submission" date="2024-04" db="EMBL/GenBank/DDBJ databases">
        <title>Genome assembly C_amara_ONT_v2.</title>
        <authorList>
            <person name="Yant L."/>
            <person name="Moore C."/>
            <person name="Slenker M."/>
        </authorList>
    </citation>
    <scope>NUCLEOTIDE SEQUENCE [LARGE SCALE GENOMIC DNA]</scope>
    <source>
        <tissue evidence="2">Leaf</tissue>
    </source>
</reference>
<sequence>MASSTPKNDPYLFPKTKSSVLPDPSSFFSKDLLSNPLPTNSFFQNFIPKNGDQAEYFHPYLIKSSASSLSISYPSLLHNSAFLYEVFEAKVIISGSNRSDSHTRKSHLISSFSDLGVTLDFPSSNLRFFLVRGNPFITCSVSGNSITISTNHAVRSFSGNSLSTKYTAKLTNNQTWLIYASSPIMLTKHGDSSIHCGGGFSGILRIVLFPGSKPEFESILDRFSCCYPVSGDGDFTKPFALEYKWETRGSGDLLMLAHPLHLKLLARDNTSTTVLDNFR</sequence>
<protein>
    <submittedName>
        <fullName evidence="2">Glucan endo-1,3-beta-D-glucosidase</fullName>
    </submittedName>
</protein>
<keyword evidence="3" id="KW-1185">Reference proteome</keyword>
<dbReference type="AlphaFoldDB" id="A0ABD1ACH4"/>
<dbReference type="PANTHER" id="PTHR31983">
    <property type="entry name" value="ENDO-1,3(4)-BETA-GLUCANASE 1"/>
    <property type="match status" value="1"/>
</dbReference>
<accession>A0ABD1ACH4</accession>